<dbReference type="Gene3D" id="2.60.40.1930">
    <property type="match status" value="1"/>
</dbReference>
<dbReference type="InterPro" id="IPR001599">
    <property type="entry name" value="Macroglobln_a2"/>
</dbReference>
<keyword evidence="3" id="KW-0812">Transmembrane</keyword>
<comment type="caution">
    <text evidence="6">The sequence shown here is derived from an EMBL/GenBank/DDBJ whole genome shotgun (WGS) entry which is preliminary data.</text>
</comment>
<dbReference type="Gene3D" id="1.50.10.20">
    <property type="match status" value="1"/>
</dbReference>
<dbReference type="Gene3D" id="2.170.130.10">
    <property type="entry name" value="TonB-dependent receptor, plug domain"/>
    <property type="match status" value="1"/>
</dbReference>
<protein>
    <recommendedName>
        <fullName evidence="5">Alpha-2-macroglobulin domain-containing protein</fullName>
    </recommendedName>
</protein>
<keyword evidence="1 4" id="KW-0732">Signal</keyword>
<keyword evidence="7" id="KW-1185">Reference proteome</keyword>
<dbReference type="Pfam" id="PF07678">
    <property type="entry name" value="TED_complement"/>
    <property type="match status" value="1"/>
</dbReference>
<keyword evidence="3" id="KW-1134">Transmembrane beta strand</keyword>
<dbReference type="SMART" id="SM01360">
    <property type="entry name" value="A2M"/>
    <property type="match status" value="1"/>
</dbReference>
<evidence type="ECO:0000256" key="1">
    <source>
        <dbReference type="ARBA" id="ARBA00022729"/>
    </source>
</evidence>
<keyword evidence="2" id="KW-0882">Thioester bond</keyword>
<dbReference type="RefSeq" id="WP_188955761.1">
    <property type="nucleotide sequence ID" value="NZ_BMIB01000004.1"/>
</dbReference>
<dbReference type="PANTHER" id="PTHR11412">
    <property type="entry name" value="MACROGLOBULIN / COMPLEMENT"/>
    <property type="match status" value="1"/>
</dbReference>
<accession>A0A917MY03</accession>
<evidence type="ECO:0000313" key="7">
    <source>
        <dbReference type="Proteomes" id="UP000627292"/>
    </source>
</evidence>
<dbReference type="Pfam" id="PF00207">
    <property type="entry name" value="A2M"/>
    <property type="match status" value="1"/>
</dbReference>
<organism evidence="6 7">
    <name type="scientific">Filimonas zeae</name>
    <dbReference type="NCBI Taxonomy" id="1737353"/>
    <lineage>
        <taxon>Bacteria</taxon>
        <taxon>Pseudomonadati</taxon>
        <taxon>Bacteroidota</taxon>
        <taxon>Chitinophagia</taxon>
        <taxon>Chitinophagales</taxon>
        <taxon>Chitinophagaceae</taxon>
        <taxon>Filimonas</taxon>
    </lineage>
</organism>
<dbReference type="InterPro" id="IPR047565">
    <property type="entry name" value="Alpha-macroglob_thiol-ester_cl"/>
</dbReference>
<evidence type="ECO:0000256" key="3">
    <source>
        <dbReference type="PROSITE-ProRule" id="PRU01360"/>
    </source>
</evidence>
<dbReference type="GO" id="GO:0005615">
    <property type="term" value="C:extracellular space"/>
    <property type="evidence" value="ECO:0007669"/>
    <property type="project" value="InterPro"/>
</dbReference>
<evidence type="ECO:0000313" key="6">
    <source>
        <dbReference type="EMBL" id="GGH76147.1"/>
    </source>
</evidence>
<dbReference type="GO" id="GO:0004866">
    <property type="term" value="F:endopeptidase inhibitor activity"/>
    <property type="evidence" value="ECO:0007669"/>
    <property type="project" value="InterPro"/>
</dbReference>
<reference evidence="6" key="1">
    <citation type="journal article" date="2014" name="Int. J. Syst. Evol. Microbiol.">
        <title>Complete genome sequence of Corynebacterium casei LMG S-19264T (=DSM 44701T), isolated from a smear-ripened cheese.</title>
        <authorList>
            <consortium name="US DOE Joint Genome Institute (JGI-PGF)"/>
            <person name="Walter F."/>
            <person name="Albersmeier A."/>
            <person name="Kalinowski J."/>
            <person name="Ruckert C."/>
        </authorList>
    </citation>
    <scope>NUCLEOTIDE SEQUENCE</scope>
    <source>
        <strain evidence="6">CGMCC 1.15290</strain>
    </source>
</reference>
<evidence type="ECO:0000256" key="4">
    <source>
        <dbReference type="SAM" id="SignalP"/>
    </source>
</evidence>
<dbReference type="Proteomes" id="UP000627292">
    <property type="component" value="Unassembled WGS sequence"/>
</dbReference>
<dbReference type="Gene3D" id="2.60.40.690">
    <property type="entry name" value="Alpha-macroglobulin, receptor-binding domain"/>
    <property type="match status" value="1"/>
</dbReference>
<dbReference type="GO" id="GO:0009279">
    <property type="term" value="C:cell outer membrane"/>
    <property type="evidence" value="ECO:0007669"/>
    <property type="project" value="UniProtKB-SubCell"/>
</dbReference>
<dbReference type="SUPFAM" id="SSF56935">
    <property type="entry name" value="Porins"/>
    <property type="match status" value="1"/>
</dbReference>
<name>A0A917MY03_9BACT</name>
<feature type="domain" description="Alpha-2-macroglobulin" evidence="5">
    <location>
        <begin position="849"/>
        <end position="939"/>
    </location>
</feature>
<dbReference type="EMBL" id="BMIB01000004">
    <property type="protein sequence ID" value="GGH76147.1"/>
    <property type="molecule type" value="Genomic_DNA"/>
</dbReference>
<dbReference type="InterPro" id="IPR039426">
    <property type="entry name" value="TonB-dep_rcpt-like"/>
</dbReference>
<dbReference type="InterPro" id="IPR050473">
    <property type="entry name" value="A2M/Complement_sys"/>
</dbReference>
<feature type="chain" id="PRO_5037621016" description="Alpha-2-macroglobulin domain-containing protein" evidence="4">
    <location>
        <begin position="25"/>
        <end position="1505"/>
    </location>
</feature>
<evidence type="ECO:0000256" key="2">
    <source>
        <dbReference type="ARBA" id="ARBA00022966"/>
    </source>
</evidence>
<dbReference type="InterPro" id="IPR012910">
    <property type="entry name" value="Plug_dom"/>
</dbReference>
<comment type="subcellular location">
    <subcellularLocation>
        <location evidence="3">Cell outer membrane</location>
        <topology evidence="3">Multi-pass membrane protein</topology>
    </subcellularLocation>
</comment>
<evidence type="ECO:0000259" key="5">
    <source>
        <dbReference type="SMART" id="SM01360"/>
    </source>
</evidence>
<dbReference type="Pfam" id="PF07715">
    <property type="entry name" value="Plug"/>
    <property type="match status" value="1"/>
</dbReference>
<dbReference type="InterPro" id="IPR008930">
    <property type="entry name" value="Terpenoid_cyclase/PrenylTrfase"/>
</dbReference>
<keyword evidence="3" id="KW-0998">Cell outer membrane</keyword>
<dbReference type="CDD" id="cd02891">
    <property type="entry name" value="A2M_like"/>
    <property type="match status" value="1"/>
</dbReference>
<dbReference type="SUPFAM" id="SSF48239">
    <property type="entry name" value="Terpenoid cyclases/Protein prenyltransferases"/>
    <property type="match status" value="1"/>
</dbReference>
<keyword evidence="3" id="KW-0813">Transport</keyword>
<comment type="similarity">
    <text evidence="3">Belongs to the TonB-dependent receptor family.</text>
</comment>
<reference evidence="6" key="2">
    <citation type="submission" date="2020-09" db="EMBL/GenBank/DDBJ databases">
        <authorList>
            <person name="Sun Q."/>
            <person name="Zhou Y."/>
        </authorList>
    </citation>
    <scope>NUCLEOTIDE SEQUENCE</scope>
    <source>
        <strain evidence="6">CGMCC 1.15290</strain>
    </source>
</reference>
<dbReference type="InterPro" id="IPR036595">
    <property type="entry name" value="A-macroglobulin_rcpt-bd_sf"/>
</dbReference>
<feature type="signal peptide" evidence="4">
    <location>
        <begin position="1"/>
        <end position="24"/>
    </location>
</feature>
<dbReference type="PANTHER" id="PTHR11412:SF136">
    <property type="entry name" value="CD109 ANTIGEN"/>
    <property type="match status" value="1"/>
</dbReference>
<gene>
    <name evidence="6" type="ORF">GCM10011379_40550</name>
</gene>
<dbReference type="SMART" id="SM01419">
    <property type="entry name" value="Thiol-ester_cl"/>
    <property type="match status" value="1"/>
</dbReference>
<proteinExistence type="inferred from homology"/>
<dbReference type="PROSITE" id="PS52016">
    <property type="entry name" value="TONB_DEPENDENT_REC_3"/>
    <property type="match status" value="1"/>
</dbReference>
<keyword evidence="3" id="KW-0472">Membrane</keyword>
<dbReference type="InterPro" id="IPR037066">
    <property type="entry name" value="Plug_dom_sf"/>
</dbReference>
<dbReference type="InterPro" id="IPR011626">
    <property type="entry name" value="Alpha-macroglobulin_TED"/>
</dbReference>
<sequence length="1505" mass="167985">MKKPYIIYLLLLVLPCLNAVIAHAQLAQYNAYKEKIYIQTDHVIYAPGNELYFKIYLVEAATQLPSVVSNIVYADIISPSGNILKTLRLQADKGNAAGSYFFSSEMPGGIYRIRAYTQWMKNEKDHTWFTKEITLQKVISPRVLMKLDFPKKGYGPGDTVTGSYAIRNLNNQPIKQFPAKYAVTVTGNTITTGKFVTDTSGKAQLQFTLPDTLHTTDGLLNITVVYDSYTESISRSIPISLHKIDLQLLPEGGTFISGYPARIAFIAVNEYGKPTDVKGVVKDSKGNTCTQLESYHDGMGAFSFTAGADEQYHVELTEPSGIHQHFALPQARREGVMMHLTVQDSVVRIQLTASAPQQVMLSAGSKNKTVFTRTCNLQPGEQWVNIPASIFQPGITRFTISTLQGLPFAERIAFLHPNKLLNVYITTNKQEYSPREKVTLYVTTLDENNTPIASDFSLSVVDDKLWSLADDKQDHIISWLMMSSELKGKIEEPAFYFKKDEPKSIPALDFVMLTHGYRYFDYFDSVMAHGSTMWLPEYGHVVSGTITDTCGRPVAATVYLVNQEYNSYRSKITEQQTGNNGIFFFTGLPYSRSNLYLIAKSRNKKEPIKIMLEQQHFANSSGYTRLLESRLKNELPVRADNQENKTSPRPVIASDKQPPQIEALPTNSNALHDVVVVGYGVNTNRHVLGSVTSISAREFDISSPLSTSLSGRVSGIVVQNNTTVNPSPQLTIRGMASVTGNNEPLWVVDGVPLEKPLQNFNIASITNVTVIKEAAATAIYGYRAMNGVVLVTTLNGFGYHRNHIRLSRKQYNYTTASVSPQQSFDETRQFYVPYYSSTQTQLKTDFRETIYWNPIVQTDSCGEAVVTFYNSDATTTFRAIAEGIGSNGRAGRAEATYTAKPPVSIDAKIPPYLSTGDTAYIPLNIKNNRKDTFLATVQIILPAALQTGWFDKRVYLLPDSSTQILIPLTATRAIKSRIDITVNNYRDTSTLELPVTALEKGYPVSTVISGKSNVQKTFRINTPAPGSLHARLFLFQNLESQLLDGLESMLAEPHGCFEQTSSATYPNLYILKYLKATGKASPGLEARALKYLRQGYEKLISYETRENGFEWFGNTPASETLTAYGLMEFTDMQEYVEVDKKMLARTKAFLMGRRNRKGGFTIKHNQFHSVPEDVSSLYIVYALTQAGIGNEIQPEYQAAAATALASNDTYQTAMMALAASSMKDTATYNKLMNVLPDTWVKPHSSFVYSRGTSSRVEAAALYALALARAPQPNLTAMSQQMEILLAGKNYFGYGSTQATVLALKAIMAYTMELNKSATQSTVTFQLNNHTIQPDTALDSLVKNGDNQLFVQYSKEQDALPYNLKVNYFSLQPPNSPSAEIRMKTQLQSRRARVGETVRLDISVTNTKDIYQPMTIAKVGIPAGLTLQPWQLKELTERKQVAYYEIFDNYLVLYWMGFADYETKKISLDLKAEIPGNYTGRAGNTYLYYTPEFQYWNEGLRCTILP</sequence>